<reference evidence="2 3" key="1">
    <citation type="submission" date="2024-04" db="EMBL/GenBank/DDBJ databases">
        <title>Phyllosticta paracitricarpa is synonymous to the EU quarantine fungus P. citricarpa based on phylogenomic analyses.</title>
        <authorList>
            <consortium name="Lawrence Berkeley National Laboratory"/>
            <person name="Van Ingen-Buijs V.A."/>
            <person name="Van Westerhoven A.C."/>
            <person name="Haridas S."/>
            <person name="Skiadas P."/>
            <person name="Martin F."/>
            <person name="Groenewald J.Z."/>
            <person name="Crous P.W."/>
            <person name="Seidl M.F."/>
        </authorList>
    </citation>
    <scope>NUCLEOTIDE SEQUENCE [LARGE SCALE GENOMIC DNA]</scope>
    <source>
        <strain evidence="2 3">CBS 123374</strain>
    </source>
</reference>
<gene>
    <name evidence="2" type="ORF">HDK90DRAFT_292469</name>
</gene>
<feature type="region of interest" description="Disordered" evidence="1">
    <location>
        <begin position="1"/>
        <end position="37"/>
    </location>
</feature>
<organism evidence="2 3">
    <name type="scientific">Phyllosticta capitalensis</name>
    <dbReference type="NCBI Taxonomy" id="121624"/>
    <lineage>
        <taxon>Eukaryota</taxon>
        <taxon>Fungi</taxon>
        <taxon>Dikarya</taxon>
        <taxon>Ascomycota</taxon>
        <taxon>Pezizomycotina</taxon>
        <taxon>Dothideomycetes</taxon>
        <taxon>Dothideomycetes incertae sedis</taxon>
        <taxon>Botryosphaeriales</taxon>
        <taxon>Phyllostictaceae</taxon>
        <taxon>Phyllosticta</taxon>
    </lineage>
</organism>
<dbReference type="Proteomes" id="UP001492380">
    <property type="component" value="Unassembled WGS sequence"/>
</dbReference>
<sequence length="163" mass="18568">MAHQRISSSFRPLSLAHTHAKRSRNSKHQHYNQQHSPRRLSYRVVLPRYIVCRRRASERADSSLSWSRAGSSFILVSSQEGSTGFEIGLSLSALTAISWSRKMSWRLGTRGRWCRGLEKRGTEELAAKCVRAYAMSALGGVREGVCWIYRTGERDGWVLVVWS</sequence>
<keyword evidence="3" id="KW-1185">Reference proteome</keyword>
<evidence type="ECO:0000313" key="3">
    <source>
        <dbReference type="Proteomes" id="UP001492380"/>
    </source>
</evidence>
<evidence type="ECO:0000256" key="1">
    <source>
        <dbReference type="SAM" id="MobiDB-lite"/>
    </source>
</evidence>
<name>A0ABR1YJJ4_9PEZI</name>
<feature type="compositionally biased region" description="Basic residues" evidence="1">
    <location>
        <begin position="18"/>
        <end position="37"/>
    </location>
</feature>
<evidence type="ECO:0000313" key="2">
    <source>
        <dbReference type="EMBL" id="KAK8231985.1"/>
    </source>
</evidence>
<dbReference type="EMBL" id="JBBWRZ010000007">
    <property type="protein sequence ID" value="KAK8231985.1"/>
    <property type="molecule type" value="Genomic_DNA"/>
</dbReference>
<proteinExistence type="predicted"/>
<accession>A0ABR1YJJ4</accession>
<protein>
    <submittedName>
        <fullName evidence="2">Uncharacterized protein</fullName>
    </submittedName>
</protein>
<comment type="caution">
    <text evidence="2">The sequence shown here is derived from an EMBL/GenBank/DDBJ whole genome shotgun (WGS) entry which is preliminary data.</text>
</comment>
<feature type="compositionally biased region" description="Polar residues" evidence="1">
    <location>
        <begin position="1"/>
        <end position="11"/>
    </location>
</feature>